<name>A0A1W6KA05_9GAMM</name>
<feature type="domain" description="Thiamine pyrophosphate enzyme N-terminal TPP-binding" evidence="6">
    <location>
        <begin position="5"/>
        <end position="116"/>
    </location>
</feature>
<dbReference type="GO" id="GO:0030976">
    <property type="term" value="F:thiamine pyrophosphate binding"/>
    <property type="evidence" value="ECO:0007669"/>
    <property type="project" value="InterPro"/>
</dbReference>
<dbReference type="InterPro" id="IPR012000">
    <property type="entry name" value="Thiamin_PyroP_enz_cen_dom"/>
</dbReference>
<evidence type="ECO:0000259" key="5">
    <source>
        <dbReference type="Pfam" id="PF02775"/>
    </source>
</evidence>
<dbReference type="Pfam" id="PF02776">
    <property type="entry name" value="TPP_enzyme_N"/>
    <property type="match status" value="1"/>
</dbReference>
<evidence type="ECO:0000259" key="4">
    <source>
        <dbReference type="Pfam" id="PF00205"/>
    </source>
</evidence>
<dbReference type="AlphaFoldDB" id="A0A1W6KA05"/>
<evidence type="ECO:0000256" key="2">
    <source>
        <dbReference type="ARBA" id="ARBA00023052"/>
    </source>
</evidence>
<sequence length="578" mass="61907">MLENGDLILRYLERLGVEYVFGVPGGSIEPFYDALARSERRGGIRTITARHESGAAFMAEGYARETGKIGVCCSTAGPGATNLLTGVASAYADGIPILVITAQTGLDKFGQGSLQETSCTGIHTVEMFAKCTRYNTLVSHPAQLETKLLQAVSHAVSNQPGPAHLAIPLDVMRHRIPDNVKDQALNAFLNHEVAPNQASLQALLDDLECTDKVTLVLGEGATGANDILVALAESRNWLLVTTPRGKGLVDSFHPLYRGVFGFAGHNSATDALKVENADRVVAIGTALDEVSTCGWDPTTILSDRLIHISSNPSHLSRSTMARLVVLGSPKLVFGAIAEKLIGDATGESRQPVTSDAPLPENTRFDEPEVCLERSGRIKAQALMNFMSTICPRDSRVLMDTGNSFLWGIHYWNVRRPKGMPAERNLFNIGLGFAAMGWAIGSSIGMAAANRDKPVVCFTGDGSYLMSGQELTIALQENLNVLMLVLNDASLGMVNHGQKLSGGERVATQLPSVDFAMMAKALGVESHTVQTMEQLIDLDIPEILSRPGPCLLDIIVDGDQVPPLGSRMKVLTGSIPNDN</sequence>
<keyword evidence="2 3" id="KW-0786">Thiamine pyrophosphate</keyword>
<gene>
    <name evidence="7" type="primary">ilvB</name>
    <name evidence="7" type="ORF">MARSALSMR5_02185</name>
</gene>
<accession>A0A1W6KA05</accession>
<comment type="similarity">
    <text evidence="1 3">Belongs to the TPP enzyme family.</text>
</comment>
<organism evidence="7 8">
    <name type="scientific">Marinobacter salarius</name>
    <dbReference type="NCBI Taxonomy" id="1420917"/>
    <lineage>
        <taxon>Bacteria</taxon>
        <taxon>Pseudomonadati</taxon>
        <taxon>Pseudomonadota</taxon>
        <taxon>Gammaproteobacteria</taxon>
        <taxon>Pseudomonadales</taxon>
        <taxon>Marinobacteraceae</taxon>
        <taxon>Marinobacter</taxon>
    </lineage>
</organism>
<dbReference type="SUPFAM" id="SSF52518">
    <property type="entry name" value="Thiamin diphosphate-binding fold (THDP-binding)"/>
    <property type="match status" value="2"/>
</dbReference>
<dbReference type="Pfam" id="PF02775">
    <property type="entry name" value="TPP_enzyme_C"/>
    <property type="match status" value="1"/>
</dbReference>
<dbReference type="Gene3D" id="3.40.50.970">
    <property type="match status" value="2"/>
</dbReference>
<dbReference type="CDD" id="cd07035">
    <property type="entry name" value="TPP_PYR_POX_like"/>
    <property type="match status" value="1"/>
</dbReference>
<dbReference type="InterPro" id="IPR012001">
    <property type="entry name" value="Thiamin_PyroP_enz_TPP-bd_dom"/>
</dbReference>
<keyword evidence="7" id="KW-0808">Transferase</keyword>
<dbReference type="GO" id="GO:0003984">
    <property type="term" value="F:acetolactate synthase activity"/>
    <property type="evidence" value="ECO:0007669"/>
    <property type="project" value="UniProtKB-EC"/>
</dbReference>
<evidence type="ECO:0000259" key="6">
    <source>
        <dbReference type="Pfam" id="PF02776"/>
    </source>
</evidence>
<feature type="domain" description="Thiamine pyrophosphate enzyme central" evidence="4">
    <location>
        <begin position="201"/>
        <end position="333"/>
    </location>
</feature>
<dbReference type="Proteomes" id="UP000193100">
    <property type="component" value="Chromosome"/>
</dbReference>
<feature type="domain" description="Thiamine pyrophosphate enzyme TPP-binding" evidence="5">
    <location>
        <begin position="399"/>
        <end position="553"/>
    </location>
</feature>
<evidence type="ECO:0000256" key="1">
    <source>
        <dbReference type="ARBA" id="ARBA00007812"/>
    </source>
</evidence>
<dbReference type="InterPro" id="IPR045229">
    <property type="entry name" value="TPP_enz"/>
</dbReference>
<dbReference type="RefSeq" id="WP_075194858.1">
    <property type="nucleotide sequence ID" value="NZ_CP020931.1"/>
</dbReference>
<dbReference type="EC" id="2.2.1.6" evidence="7"/>
<evidence type="ECO:0000256" key="3">
    <source>
        <dbReference type="RuleBase" id="RU362132"/>
    </source>
</evidence>
<dbReference type="GO" id="GO:0009099">
    <property type="term" value="P:L-valine biosynthetic process"/>
    <property type="evidence" value="ECO:0007669"/>
    <property type="project" value="TreeGrafter"/>
</dbReference>
<dbReference type="GO" id="GO:0009097">
    <property type="term" value="P:isoleucine biosynthetic process"/>
    <property type="evidence" value="ECO:0007669"/>
    <property type="project" value="TreeGrafter"/>
</dbReference>
<dbReference type="PANTHER" id="PTHR18968:SF13">
    <property type="entry name" value="ACETOLACTATE SYNTHASE CATALYTIC SUBUNIT, MITOCHONDRIAL"/>
    <property type="match status" value="1"/>
</dbReference>
<dbReference type="GO" id="GO:0000287">
    <property type="term" value="F:magnesium ion binding"/>
    <property type="evidence" value="ECO:0007669"/>
    <property type="project" value="InterPro"/>
</dbReference>
<proteinExistence type="inferred from homology"/>
<evidence type="ECO:0000313" key="7">
    <source>
        <dbReference type="EMBL" id="ARM84258.1"/>
    </source>
</evidence>
<dbReference type="CDD" id="cd00568">
    <property type="entry name" value="TPP_enzymes"/>
    <property type="match status" value="1"/>
</dbReference>
<reference evidence="7 8" key="1">
    <citation type="submission" date="2017-04" db="EMBL/GenBank/DDBJ databases">
        <title>Genome Sequence of Marinobacter salarius strain SMR5 Isolated from a culture of the Diatom Skeletonema marinoi.</title>
        <authorList>
            <person name="Topel M."/>
            <person name="Pinder M.I.M."/>
            <person name="Johansson O.N."/>
            <person name="Kourtchenko O."/>
            <person name="Godhe A."/>
            <person name="Clarke A.K."/>
        </authorList>
    </citation>
    <scope>NUCLEOTIDE SEQUENCE [LARGE SCALE GENOMIC DNA]</scope>
    <source>
        <strain evidence="7 8">SMR5</strain>
    </source>
</reference>
<dbReference type="InterPro" id="IPR011766">
    <property type="entry name" value="TPP_enzyme_TPP-bd"/>
</dbReference>
<dbReference type="GO" id="GO:0005948">
    <property type="term" value="C:acetolactate synthase complex"/>
    <property type="evidence" value="ECO:0007669"/>
    <property type="project" value="TreeGrafter"/>
</dbReference>
<dbReference type="GO" id="GO:0050660">
    <property type="term" value="F:flavin adenine dinucleotide binding"/>
    <property type="evidence" value="ECO:0007669"/>
    <property type="project" value="TreeGrafter"/>
</dbReference>
<dbReference type="Pfam" id="PF00205">
    <property type="entry name" value="TPP_enzyme_M"/>
    <property type="match status" value="1"/>
</dbReference>
<protein>
    <submittedName>
        <fullName evidence="7">Acetolactate synthase isozyme 1 large subunit</fullName>
        <ecNumber evidence="7">2.2.1.6</ecNumber>
    </submittedName>
</protein>
<dbReference type="SUPFAM" id="SSF52467">
    <property type="entry name" value="DHS-like NAD/FAD-binding domain"/>
    <property type="match status" value="1"/>
</dbReference>
<dbReference type="GeneID" id="77256131"/>
<dbReference type="EMBL" id="CP020931">
    <property type="protein sequence ID" value="ARM84258.1"/>
    <property type="molecule type" value="Genomic_DNA"/>
</dbReference>
<evidence type="ECO:0000313" key="8">
    <source>
        <dbReference type="Proteomes" id="UP000193100"/>
    </source>
</evidence>
<dbReference type="PANTHER" id="PTHR18968">
    <property type="entry name" value="THIAMINE PYROPHOSPHATE ENZYMES"/>
    <property type="match status" value="1"/>
</dbReference>
<dbReference type="Gene3D" id="3.40.50.1220">
    <property type="entry name" value="TPP-binding domain"/>
    <property type="match status" value="1"/>
</dbReference>
<dbReference type="InterPro" id="IPR029035">
    <property type="entry name" value="DHS-like_NAD/FAD-binding_dom"/>
</dbReference>
<dbReference type="FunFam" id="3.40.50.970:FF:000007">
    <property type="entry name" value="Acetolactate synthase"/>
    <property type="match status" value="1"/>
</dbReference>
<dbReference type="InterPro" id="IPR029061">
    <property type="entry name" value="THDP-binding"/>
</dbReference>